<dbReference type="GeneID" id="46982809"/>
<feature type="signal peptide" evidence="1">
    <location>
        <begin position="1"/>
        <end position="23"/>
    </location>
</feature>
<dbReference type="EMBL" id="JAJIUN010000029">
    <property type="protein sequence ID" value="MCC8621699.1"/>
    <property type="molecule type" value="Genomic_DNA"/>
</dbReference>
<accession>A0ABS8L7H8</accession>
<evidence type="ECO:0000313" key="3">
    <source>
        <dbReference type="Proteomes" id="UP001430544"/>
    </source>
</evidence>
<comment type="caution">
    <text evidence="2">The sequence shown here is derived from an EMBL/GenBank/DDBJ whole genome shotgun (WGS) entry which is preliminary data.</text>
</comment>
<proteinExistence type="predicted"/>
<protein>
    <submittedName>
        <fullName evidence="2">Uncharacterized protein</fullName>
    </submittedName>
</protein>
<feature type="chain" id="PRO_5046899133" evidence="1">
    <location>
        <begin position="24"/>
        <end position="90"/>
    </location>
</feature>
<evidence type="ECO:0000313" key="2">
    <source>
        <dbReference type="EMBL" id="MCC8621699.1"/>
    </source>
</evidence>
<dbReference type="Proteomes" id="UP001430544">
    <property type="component" value="Unassembled WGS sequence"/>
</dbReference>
<keyword evidence="1" id="KW-0732">Signal</keyword>
<dbReference type="RefSeq" id="WP_005993014.1">
    <property type="nucleotide sequence ID" value="NZ_CP018470.1"/>
</dbReference>
<reference evidence="2" key="1">
    <citation type="submission" date="2021-11" db="EMBL/GenBank/DDBJ databases">
        <title>Genome resources and taxonomic validation of 89 Xanthomonas strains.</title>
        <authorList>
            <person name="Tambong J.T."/>
        </authorList>
    </citation>
    <scope>NUCLEOTIDE SEQUENCE</scope>
    <source>
        <strain evidence="2">Bv 5-4A</strain>
    </source>
</reference>
<sequence length="90" mass="9854">MRKAAYIALIPGLLLAFAAIALAMLAGSGHPQWTCRCTGADRWHYLGSEGVAESNAHFDTTKHTTSCKRTDRAAQISDRVYGLLFPDLKF</sequence>
<keyword evidence="3" id="KW-1185">Reference proteome</keyword>
<evidence type="ECO:0000256" key="1">
    <source>
        <dbReference type="SAM" id="SignalP"/>
    </source>
</evidence>
<organism evidence="2 3">
    <name type="scientific">Xanthomonas vesicatoria</name>
    <dbReference type="NCBI Taxonomy" id="56460"/>
    <lineage>
        <taxon>Bacteria</taxon>
        <taxon>Pseudomonadati</taxon>
        <taxon>Pseudomonadota</taxon>
        <taxon>Gammaproteobacteria</taxon>
        <taxon>Lysobacterales</taxon>
        <taxon>Lysobacteraceae</taxon>
        <taxon>Xanthomonas</taxon>
    </lineage>
</organism>
<gene>
    <name evidence="2" type="ORF">LN473_06820</name>
</gene>
<name>A0ABS8L7H8_9XANT</name>